<evidence type="ECO:0000313" key="1">
    <source>
        <dbReference type="EMBL" id="PLW38252.1"/>
    </source>
</evidence>
<accession>A0A2N5UKF8</accession>
<reference evidence="1 2" key="1">
    <citation type="submission" date="2017-11" db="EMBL/GenBank/DDBJ databases">
        <title>De novo assembly and phasing of dikaryotic genomes from two isolates of Puccinia coronata f. sp. avenae, the causal agent of oat crown rust.</title>
        <authorList>
            <person name="Miller M.E."/>
            <person name="Zhang Y."/>
            <person name="Omidvar V."/>
            <person name="Sperschneider J."/>
            <person name="Schwessinger B."/>
            <person name="Raley C."/>
            <person name="Palmer J.M."/>
            <person name="Garnica D."/>
            <person name="Upadhyaya N."/>
            <person name="Rathjen J."/>
            <person name="Taylor J.M."/>
            <person name="Park R.F."/>
            <person name="Dodds P.N."/>
            <person name="Hirsch C.D."/>
            <person name="Kianian S.F."/>
            <person name="Figueroa M."/>
        </authorList>
    </citation>
    <scope>NUCLEOTIDE SEQUENCE [LARGE SCALE GENOMIC DNA]</scope>
    <source>
        <strain evidence="1">12NC29</strain>
    </source>
</reference>
<gene>
    <name evidence="1" type="ORF">PCANC_14913</name>
</gene>
<dbReference type="EMBL" id="PGCJ01000210">
    <property type="protein sequence ID" value="PLW38252.1"/>
    <property type="molecule type" value="Genomic_DNA"/>
</dbReference>
<dbReference type="AlphaFoldDB" id="A0A2N5UKF8"/>
<proteinExistence type="predicted"/>
<dbReference type="STRING" id="200324.A0A2N5UKF8"/>
<sequence length="334" mass="36142">MSSPSAAAPSASSGTSVNLFLVTSSPITGSIITNSAGKSFIYLDPSYPPPTFTLSAPAFNPRNAPAAMYPPGLANNWPKSLVRDPPVDVQALAQNTLLPALPVTKAHPYLVAPRYTTQPNSPLFVSGPELPAGTNSPAYIPDPHFVLQANRVYVGDFACPVPEPCVYNHPTPPYVDRLPVASVAKTALVDTPDNAAAPTPEHAPVTYPFTNLPRVEFPSPCGIYDVDNYHMLESYQIKSLLNRTPDPTRFDHYAFAPQQFTDFYQLCAMAFVGLCNQNPTRDPAERANCVNYFKLITCCFHSLDRVLSSCSCGFLAWCLDTCGPPSCFGSTFLI</sequence>
<dbReference type="OrthoDB" id="10387535at2759"/>
<keyword evidence="2" id="KW-1185">Reference proteome</keyword>
<comment type="caution">
    <text evidence="1">The sequence shown here is derived from an EMBL/GenBank/DDBJ whole genome shotgun (WGS) entry which is preliminary data.</text>
</comment>
<organism evidence="1 2">
    <name type="scientific">Puccinia coronata f. sp. avenae</name>
    <dbReference type="NCBI Taxonomy" id="200324"/>
    <lineage>
        <taxon>Eukaryota</taxon>
        <taxon>Fungi</taxon>
        <taxon>Dikarya</taxon>
        <taxon>Basidiomycota</taxon>
        <taxon>Pucciniomycotina</taxon>
        <taxon>Pucciniomycetes</taxon>
        <taxon>Pucciniales</taxon>
        <taxon>Pucciniaceae</taxon>
        <taxon>Puccinia</taxon>
    </lineage>
</organism>
<dbReference type="Proteomes" id="UP000235388">
    <property type="component" value="Unassembled WGS sequence"/>
</dbReference>
<protein>
    <submittedName>
        <fullName evidence="1">Uncharacterized protein</fullName>
    </submittedName>
</protein>
<name>A0A2N5UKF8_9BASI</name>
<evidence type="ECO:0000313" key="2">
    <source>
        <dbReference type="Proteomes" id="UP000235388"/>
    </source>
</evidence>